<evidence type="ECO:0000313" key="7">
    <source>
        <dbReference type="EMBL" id="RDE70849.1"/>
    </source>
</evidence>
<proteinExistence type="inferred from homology"/>
<dbReference type="Proteomes" id="UP000253872">
    <property type="component" value="Unassembled WGS sequence"/>
</dbReference>
<dbReference type="NCBIfam" id="TIGR00746">
    <property type="entry name" value="arcC"/>
    <property type="match status" value="1"/>
</dbReference>
<dbReference type="AlphaFoldDB" id="A0A369YJC8"/>
<dbReference type="STRING" id="1035839.GCA_000238795_01139"/>
<protein>
    <recommendedName>
        <fullName evidence="4 5">Carbamate kinase</fullName>
    </recommendedName>
</protein>
<reference evidence="7 8" key="1">
    <citation type="submission" date="2018-05" db="EMBL/GenBank/DDBJ databases">
        <title>Draft Genome Sequences for a Diverse set of 7 Haemophilus Species.</title>
        <authorList>
            <person name="Nichols M."/>
            <person name="Topaz N."/>
            <person name="Wang X."/>
            <person name="Wang X."/>
            <person name="Boxrud D."/>
        </authorList>
    </citation>
    <scope>NUCLEOTIDE SEQUENCE [LARGE SCALE GENOMIC DNA]</scope>
    <source>
        <strain evidence="7 8">C2002001239</strain>
    </source>
</reference>
<evidence type="ECO:0000256" key="1">
    <source>
        <dbReference type="ARBA" id="ARBA00011066"/>
    </source>
</evidence>
<gene>
    <name evidence="7" type="primary">arcC</name>
    <name evidence="7" type="ORF">DPV93_07520</name>
</gene>
<dbReference type="InterPro" id="IPR003964">
    <property type="entry name" value="Carb_kinase"/>
</dbReference>
<comment type="caution">
    <text evidence="7">The sequence shown here is derived from an EMBL/GenBank/DDBJ whole genome shotgun (WGS) entry which is preliminary data.</text>
</comment>
<evidence type="ECO:0000259" key="6">
    <source>
        <dbReference type="Pfam" id="PF00696"/>
    </source>
</evidence>
<dbReference type="Gene3D" id="3.40.1160.10">
    <property type="entry name" value="Acetylglutamate kinase-like"/>
    <property type="match status" value="1"/>
</dbReference>
<evidence type="ECO:0000313" key="8">
    <source>
        <dbReference type="Proteomes" id="UP000253872"/>
    </source>
</evidence>
<dbReference type="SUPFAM" id="SSF53633">
    <property type="entry name" value="Carbamate kinase-like"/>
    <property type="match status" value="1"/>
</dbReference>
<dbReference type="PRINTS" id="PR01469">
    <property type="entry name" value="CARBMTKINASE"/>
</dbReference>
<sequence length="315" mass="33242">MRIVVALGGNALLKRGEPMTAQNQSANIRLAAEQLAKVKPKNELIISHGNGPQVGLLALQHAAYYAQDNKIEPYPLDVLVSQTVGMIGYMLQQELTNLLPATPTQTLVTQVIVDEHDPAFSKPSKPIGQVYTQAEAEKLAVEKGWTVMPDGQYYRRAVPSPKPQDVTGINAVKALLAQDHIVICGGGGGVPCVKNAQGQLTGVEAVVDKDLATAVIANHLDADLFIIATDVNATCVNFQKEGERKIAKANPAALEALSAEFAAGSMGPKVQAVINFVKATGKDAAIGSLADIEDIVAGKAGTRVSLSANEVVFYE</sequence>
<dbReference type="InterPro" id="IPR036393">
    <property type="entry name" value="AceGlu_kinase-like_sf"/>
</dbReference>
<dbReference type="CDD" id="cd04235">
    <property type="entry name" value="AAK_CK"/>
    <property type="match status" value="1"/>
</dbReference>
<evidence type="ECO:0000256" key="2">
    <source>
        <dbReference type="ARBA" id="ARBA00022679"/>
    </source>
</evidence>
<accession>A0A369YJC8</accession>
<dbReference type="GO" id="GO:0005829">
    <property type="term" value="C:cytosol"/>
    <property type="evidence" value="ECO:0007669"/>
    <property type="project" value="TreeGrafter"/>
</dbReference>
<dbReference type="PANTHER" id="PTHR30409">
    <property type="entry name" value="CARBAMATE KINASE"/>
    <property type="match status" value="1"/>
</dbReference>
<dbReference type="EMBL" id="QEPN01000006">
    <property type="protein sequence ID" value="RDE70849.1"/>
    <property type="molecule type" value="Genomic_DNA"/>
</dbReference>
<comment type="similarity">
    <text evidence="1 5">Belongs to the carbamate kinase family.</text>
</comment>
<dbReference type="GO" id="GO:0019546">
    <property type="term" value="P:L-arginine deiminase pathway"/>
    <property type="evidence" value="ECO:0007669"/>
    <property type="project" value="TreeGrafter"/>
</dbReference>
<dbReference type="Pfam" id="PF00696">
    <property type="entry name" value="AA_kinase"/>
    <property type="match status" value="1"/>
</dbReference>
<feature type="domain" description="Aspartate/glutamate/uridylate kinase" evidence="6">
    <location>
        <begin position="1"/>
        <end position="286"/>
    </location>
</feature>
<keyword evidence="3 5" id="KW-0418">Kinase</keyword>
<keyword evidence="2 5" id="KW-0808">Transferase</keyword>
<dbReference type="FunFam" id="3.40.1160.10:FF:000007">
    <property type="entry name" value="Carbamate kinase"/>
    <property type="match status" value="1"/>
</dbReference>
<dbReference type="InterPro" id="IPR001048">
    <property type="entry name" value="Asp/Glu/Uridylate_kinase"/>
</dbReference>
<dbReference type="NCBIfam" id="NF009008">
    <property type="entry name" value="PRK12354.1"/>
    <property type="match status" value="1"/>
</dbReference>
<dbReference type="GO" id="GO:0008804">
    <property type="term" value="F:carbamate kinase activity"/>
    <property type="evidence" value="ECO:0007669"/>
    <property type="project" value="UniProtKB-UniRule"/>
</dbReference>
<dbReference type="PIRSF" id="PIRSF000723">
    <property type="entry name" value="Carbamate_kin"/>
    <property type="match status" value="1"/>
</dbReference>
<dbReference type="PANTHER" id="PTHR30409:SF1">
    <property type="entry name" value="CARBAMATE KINASE-RELATED"/>
    <property type="match status" value="1"/>
</dbReference>
<organism evidence="7 8">
    <name type="scientific">Haemophilus sputorum</name>
    <dbReference type="NCBI Taxonomy" id="1078480"/>
    <lineage>
        <taxon>Bacteria</taxon>
        <taxon>Pseudomonadati</taxon>
        <taxon>Pseudomonadota</taxon>
        <taxon>Gammaproteobacteria</taxon>
        <taxon>Pasteurellales</taxon>
        <taxon>Pasteurellaceae</taxon>
        <taxon>Haemophilus</taxon>
    </lineage>
</organism>
<name>A0A369YJC8_9PAST</name>
<dbReference type="RefSeq" id="WP_111403353.1">
    <property type="nucleotide sequence ID" value="NZ_QEPN01000006.1"/>
</dbReference>
<evidence type="ECO:0000256" key="3">
    <source>
        <dbReference type="ARBA" id="ARBA00022777"/>
    </source>
</evidence>
<evidence type="ECO:0000256" key="5">
    <source>
        <dbReference type="PIRNR" id="PIRNR000723"/>
    </source>
</evidence>
<evidence type="ECO:0000256" key="4">
    <source>
        <dbReference type="NCBIfam" id="TIGR00746"/>
    </source>
</evidence>